<evidence type="ECO:0000256" key="1">
    <source>
        <dbReference type="ARBA" id="ARBA00022553"/>
    </source>
</evidence>
<dbReference type="PANTHER" id="PTHR44591">
    <property type="entry name" value="STRESS RESPONSE REGULATOR PROTEIN 1"/>
    <property type="match status" value="1"/>
</dbReference>
<reference evidence="4 5" key="1">
    <citation type="journal article" date="2020" name="FEMS Microbiol. Ecol.">
        <title>Temporal dynamics of bacterial communities during seed development and maturation.</title>
        <authorList>
            <person name="Chesneau G."/>
            <person name="Torres-Cortes G."/>
            <person name="Briand M."/>
            <person name="Darrasse A."/>
            <person name="Preveaux A."/>
            <person name="Marais C."/>
            <person name="Jacques M.A."/>
            <person name="Shade A."/>
            <person name="Barret M."/>
        </authorList>
    </citation>
    <scope>NUCLEOTIDE SEQUENCE [LARGE SCALE GENOMIC DNA]</scope>
    <source>
        <strain evidence="4 5">CFBP13723</strain>
    </source>
</reference>
<dbReference type="Pfam" id="PF00072">
    <property type="entry name" value="Response_reg"/>
    <property type="match status" value="1"/>
</dbReference>
<organism evidence="4 5">
    <name type="scientific">Pseudomonas lutea</name>
    <dbReference type="NCBI Taxonomy" id="243924"/>
    <lineage>
        <taxon>Bacteria</taxon>
        <taxon>Pseudomonadati</taxon>
        <taxon>Pseudomonadota</taxon>
        <taxon>Gammaproteobacteria</taxon>
        <taxon>Pseudomonadales</taxon>
        <taxon>Pseudomonadaceae</taxon>
        <taxon>Pseudomonas</taxon>
    </lineage>
</organism>
<protein>
    <submittedName>
        <fullName evidence="4">Response regulator</fullName>
    </submittedName>
</protein>
<sequence length="123" mass="13469">MNNAPHISIVDDDTSCRMALGSLVRSLGYRPSMFACAEDFLASSEIDKTDCLISDVQMPGIDGLEMQRMLCQEGRDIPTIFITAYSKESVRKRAMAAGAVCFLAKPYNAQAIIDCIEQIVLKG</sequence>
<dbReference type="SUPFAM" id="SSF52172">
    <property type="entry name" value="CheY-like"/>
    <property type="match status" value="1"/>
</dbReference>
<dbReference type="InterPro" id="IPR050595">
    <property type="entry name" value="Bact_response_regulator"/>
</dbReference>
<dbReference type="PANTHER" id="PTHR44591:SF25">
    <property type="entry name" value="CHEMOTAXIS TWO-COMPONENT RESPONSE REGULATOR"/>
    <property type="match status" value="1"/>
</dbReference>
<feature type="modified residue" description="4-aspartylphosphate" evidence="2">
    <location>
        <position position="55"/>
    </location>
</feature>
<feature type="domain" description="Response regulatory" evidence="3">
    <location>
        <begin position="6"/>
        <end position="120"/>
    </location>
</feature>
<dbReference type="RefSeq" id="WP_191945520.1">
    <property type="nucleotide sequence ID" value="NZ_JACYNP010000011.1"/>
</dbReference>
<dbReference type="InterPro" id="IPR001789">
    <property type="entry name" value="Sig_transdc_resp-reg_receiver"/>
</dbReference>
<accession>A0ABR9AC02</accession>
<evidence type="ECO:0000313" key="4">
    <source>
        <dbReference type="EMBL" id="MBD8123642.1"/>
    </source>
</evidence>
<dbReference type="Proteomes" id="UP000625247">
    <property type="component" value="Unassembled WGS sequence"/>
</dbReference>
<gene>
    <name evidence="4" type="ORF">IFT62_20760</name>
</gene>
<dbReference type="EMBL" id="JACYNP010000011">
    <property type="protein sequence ID" value="MBD8123642.1"/>
    <property type="molecule type" value="Genomic_DNA"/>
</dbReference>
<proteinExistence type="predicted"/>
<comment type="caution">
    <text evidence="4">The sequence shown here is derived from an EMBL/GenBank/DDBJ whole genome shotgun (WGS) entry which is preliminary data.</text>
</comment>
<keyword evidence="5" id="KW-1185">Reference proteome</keyword>
<keyword evidence="1 2" id="KW-0597">Phosphoprotein</keyword>
<dbReference type="InterPro" id="IPR011006">
    <property type="entry name" value="CheY-like_superfamily"/>
</dbReference>
<evidence type="ECO:0000256" key="2">
    <source>
        <dbReference type="PROSITE-ProRule" id="PRU00169"/>
    </source>
</evidence>
<dbReference type="PROSITE" id="PS50110">
    <property type="entry name" value="RESPONSE_REGULATORY"/>
    <property type="match status" value="1"/>
</dbReference>
<name>A0ABR9AC02_9PSED</name>
<dbReference type="SMART" id="SM00448">
    <property type="entry name" value="REC"/>
    <property type="match status" value="1"/>
</dbReference>
<evidence type="ECO:0000313" key="5">
    <source>
        <dbReference type="Proteomes" id="UP000625247"/>
    </source>
</evidence>
<dbReference type="Gene3D" id="3.40.50.2300">
    <property type="match status" value="1"/>
</dbReference>
<evidence type="ECO:0000259" key="3">
    <source>
        <dbReference type="PROSITE" id="PS50110"/>
    </source>
</evidence>